<reference evidence="4 5" key="1">
    <citation type="submission" date="2019-03" db="EMBL/GenBank/DDBJ databases">
        <title>Genomic Encyclopedia of Type Strains, Phase III (KMG-III): the genomes of soil and plant-associated and newly described type strains.</title>
        <authorList>
            <person name="Whitman W."/>
        </authorList>
    </citation>
    <scope>NUCLEOTIDE SEQUENCE [LARGE SCALE GENOMIC DNA]</scope>
    <source>
        <strain evidence="4 5">VKMAc-2574</strain>
    </source>
</reference>
<comment type="similarity">
    <text evidence="1">Belongs to the EamA transporter family.</text>
</comment>
<dbReference type="EMBL" id="SODU01000001">
    <property type="protein sequence ID" value="TDW93510.1"/>
    <property type="molecule type" value="Genomic_DNA"/>
</dbReference>
<protein>
    <submittedName>
        <fullName evidence="4">DME family drug/metabolite transporter</fullName>
    </submittedName>
</protein>
<feature type="domain" description="EamA" evidence="3">
    <location>
        <begin position="144"/>
        <end position="268"/>
    </location>
</feature>
<dbReference type="PANTHER" id="PTHR22911">
    <property type="entry name" value="ACYL-MALONYL CONDENSING ENZYME-RELATED"/>
    <property type="match status" value="1"/>
</dbReference>
<comment type="caution">
    <text evidence="4">The sequence shown here is derived from an EMBL/GenBank/DDBJ whole genome shotgun (WGS) entry which is preliminary data.</text>
</comment>
<sequence>MHHRLSTRRALVYVVLAALAWGTGGPTGALLSQYAGLTPLSTSFWRLAAAVVWLAVARLAVRRAPLGPVLVASPLRPVLSGLGLAACQLGYFTAIPRVGVGIATVIALGAAPIFITIVARERLTPALFAALAGLVLLSATSGTADLAGIAAAVMSAAGYSLTTLLNRNTPDPLTTALLGFTAGALFLAPFAALPTSLVGWLLIVYFGLIPTAFAYTLFYLGLRTLKASTASVIALLEPVVATAIAATMFHEHLTLTALTGAAIVLTAATAHSRHQ</sequence>
<feature type="transmembrane region" description="Helical" evidence="2">
    <location>
        <begin position="98"/>
        <end position="118"/>
    </location>
</feature>
<dbReference type="InterPro" id="IPR037185">
    <property type="entry name" value="EmrE-like"/>
</dbReference>
<feature type="transmembrane region" description="Helical" evidence="2">
    <location>
        <begin position="173"/>
        <end position="192"/>
    </location>
</feature>
<name>A0ABY2FK55_9ACTN</name>
<accession>A0ABY2FK55</accession>
<feature type="transmembrane region" description="Helical" evidence="2">
    <location>
        <begin position="43"/>
        <end position="61"/>
    </location>
</feature>
<feature type="transmembrane region" description="Helical" evidence="2">
    <location>
        <begin position="227"/>
        <end position="246"/>
    </location>
</feature>
<keyword evidence="5" id="KW-1185">Reference proteome</keyword>
<organism evidence="4 5">
    <name type="scientific">Kribbella pratensis</name>
    <dbReference type="NCBI Taxonomy" id="2512112"/>
    <lineage>
        <taxon>Bacteria</taxon>
        <taxon>Bacillati</taxon>
        <taxon>Actinomycetota</taxon>
        <taxon>Actinomycetes</taxon>
        <taxon>Propionibacteriales</taxon>
        <taxon>Kribbellaceae</taxon>
        <taxon>Kribbella</taxon>
    </lineage>
</organism>
<evidence type="ECO:0000313" key="5">
    <source>
        <dbReference type="Proteomes" id="UP000295060"/>
    </source>
</evidence>
<dbReference type="SUPFAM" id="SSF103481">
    <property type="entry name" value="Multidrug resistance efflux transporter EmrE"/>
    <property type="match status" value="1"/>
</dbReference>
<evidence type="ECO:0000256" key="1">
    <source>
        <dbReference type="ARBA" id="ARBA00007362"/>
    </source>
</evidence>
<keyword evidence="2" id="KW-0812">Transmembrane</keyword>
<gene>
    <name evidence="4" type="ORF">EV137_0799</name>
</gene>
<dbReference type="InterPro" id="IPR000620">
    <property type="entry name" value="EamA_dom"/>
</dbReference>
<dbReference type="PANTHER" id="PTHR22911:SF79">
    <property type="entry name" value="MOBA-LIKE NTP TRANSFERASE DOMAIN-CONTAINING PROTEIN"/>
    <property type="match status" value="1"/>
</dbReference>
<evidence type="ECO:0000259" key="3">
    <source>
        <dbReference type="Pfam" id="PF00892"/>
    </source>
</evidence>
<feature type="transmembrane region" description="Helical" evidence="2">
    <location>
        <begin position="12"/>
        <end position="31"/>
    </location>
</feature>
<feature type="transmembrane region" description="Helical" evidence="2">
    <location>
        <begin position="252"/>
        <end position="270"/>
    </location>
</feature>
<dbReference type="Pfam" id="PF00892">
    <property type="entry name" value="EamA"/>
    <property type="match status" value="1"/>
</dbReference>
<evidence type="ECO:0000313" key="4">
    <source>
        <dbReference type="EMBL" id="TDW93510.1"/>
    </source>
</evidence>
<evidence type="ECO:0000256" key="2">
    <source>
        <dbReference type="SAM" id="Phobius"/>
    </source>
</evidence>
<keyword evidence="2" id="KW-1133">Transmembrane helix</keyword>
<feature type="transmembrane region" description="Helical" evidence="2">
    <location>
        <begin position="198"/>
        <end position="220"/>
    </location>
</feature>
<proteinExistence type="inferred from homology"/>
<dbReference type="Proteomes" id="UP000295060">
    <property type="component" value="Unassembled WGS sequence"/>
</dbReference>
<dbReference type="RefSeq" id="WP_166679769.1">
    <property type="nucleotide sequence ID" value="NZ_SODU01000001.1"/>
</dbReference>
<keyword evidence="2" id="KW-0472">Membrane</keyword>